<comment type="caution">
    <text evidence="2">The sequence shown here is derived from an EMBL/GenBank/DDBJ whole genome shotgun (WGS) entry which is preliminary data.</text>
</comment>
<reference evidence="3" key="1">
    <citation type="journal article" date="2019" name="Int. J. Syst. Evol. Microbiol.">
        <title>The Global Catalogue of Microorganisms (GCM) 10K type strain sequencing project: providing services to taxonomists for standard genome sequencing and annotation.</title>
        <authorList>
            <consortium name="The Broad Institute Genomics Platform"/>
            <consortium name="The Broad Institute Genome Sequencing Center for Infectious Disease"/>
            <person name="Wu L."/>
            <person name="Ma J."/>
        </authorList>
    </citation>
    <scope>NUCLEOTIDE SEQUENCE [LARGE SCALE GENOMIC DNA]</scope>
    <source>
        <strain evidence="3">CCUG 61697</strain>
    </source>
</reference>
<evidence type="ECO:0000313" key="3">
    <source>
        <dbReference type="Proteomes" id="UP001597102"/>
    </source>
</evidence>
<organism evidence="2 3">
    <name type="scientific">Methyloligella solikamskensis</name>
    <dbReference type="NCBI Taxonomy" id="1177756"/>
    <lineage>
        <taxon>Bacteria</taxon>
        <taxon>Pseudomonadati</taxon>
        <taxon>Pseudomonadota</taxon>
        <taxon>Alphaproteobacteria</taxon>
        <taxon>Hyphomicrobiales</taxon>
        <taxon>Hyphomicrobiaceae</taxon>
        <taxon>Methyloligella</taxon>
    </lineage>
</organism>
<dbReference type="RefSeq" id="WP_379086601.1">
    <property type="nucleotide sequence ID" value="NZ_JBHTJO010000001.1"/>
</dbReference>
<evidence type="ECO:0000313" key="2">
    <source>
        <dbReference type="EMBL" id="MFD0986449.1"/>
    </source>
</evidence>
<accession>A0ABW3J806</accession>
<keyword evidence="3" id="KW-1185">Reference proteome</keyword>
<dbReference type="Proteomes" id="UP001597102">
    <property type="component" value="Unassembled WGS sequence"/>
</dbReference>
<feature type="region of interest" description="Disordered" evidence="1">
    <location>
        <begin position="220"/>
        <end position="250"/>
    </location>
</feature>
<dbReference type="EMBL" id="JBHTJO010000001">
    <property type="protein sequence ID" value="MFD0986449.1"/>
    <property type="molecule type" value="Genomic_DNA"/>
</dbReference>
<sequence length="250" mass="27939">MLPYLIAFPMAAVLVWLYLRDRRETERTRGATLSACASVLHGEVHIRHQEDGFPILSGRYAGKRAVLRATVDTLIPRKLPSLWLEVSILTPIPYTARLSYLIRPVNTEFFSPSSRLARRLDIPSDWPREAAMLRTDEEGSVPPLAALAGPLRQLCADRRVKEVVVTPRGVRIIYLADEGERGSYLLLRQARFDPEPIDPALARSLLDSALGLAETLQGTDRAVPAQPEHRLIRASGRKGRHEQESIALEA</sequence>
<proteinExistence type="predicted"/>
<protein>
    <submittedName>
        <fullName evidence="2">Uncharacterized protein</fullName>
    </submittedName>
</protein>
<evidence type="ECO:0000256" key="1">
    <source>
        <dbReference type="SAM" id="MobiDB-lite"/>
    </source>
</evidence>
<gene>
    <name evidence="2" type="ORF">ACFQ2F_04995</name>
</gene>
<name>A0ABW3J806_9HYPH</name>